<dbReference type="CDD" id="cd00207">
    <property type="entry name" value="fer2"/>
    <property type="match status" value="1"/>
</dbReference>
<evidence type="ECO:0000256" key="1">
    <source>
        <dbReference type="ARBA" id="ARBA00001970"/>
    </source>
</evidence>
<dbReference type="PROSITE" id="PS51384">
    <property type="entry name" value="FAD_FR"/>
    <property type="match status" value="1"/>
</dbReference>
<evidence type="ECO:0000256" key="5">
    <source>
        <dbReference type="ARBA" id="ARBA00022617"/>
    </source>
</evidence>
<comment type="caution">
    <text evidence="17">The sequence shown here is derived from an EMBL/GenBank/DDBJ whole genome shotgun (WGS) entry which is preliminary data.</text>
</comment>
<keyword evidence="10" id="KW-0560">Oxidoreductase</keyword>
<comment type="catalytic activity">
    <reaction evidence="14">
        <text>2 nitric oxide + NADPH + 2 O2 = 2 nitrate + NADP(+) + H(+)</text>
        <dbReference type="Rhea" id="RHEA:19465"/>
        <dbReference type="ChEBI" id="CHEBI:15378"/>
        <dbReference type="ChEBI" id="CHEBI:15379"/>
        <dbReference type="ChEBI" id="CHEBI:16480"/>
        <dbReference type="ChEBI" id="CHEBI:17632"/>
        <dbReference type="ChEBI" id="CHEBI:57783"/>
        <dbReference type="ChEBI" id="CHEBI:58349"/>
        <dbReference type="EC" id="1.14.12.17"/>
    </reaction>
</comment>
<evidence type="ECO:0000256" key="2">
    <source>
        <dbReference type="ARBA" id="ARBA00001974"/>
    </source>
</evidence>
<dbReference type="Gene3D" id="3.10.20.30">
    <property type="match status" value="1"/>
</dbReference>
<dbReference type="PROSITE" id="PS00197">
    <property type="entry name" value="2FE2S_FER_1"/>
    <property type="match status" value="1"/>
</dbReference>
<evidence type="ECO:0000313" key="17">
    <source>
        <dbReference type="EMBL" id="GHD52077.1"/>
    </source>
</evidence>
<keyword evidence="8" id="KW-0274">FAD</keyword>
<comment type="similarity">
    <text evidence="3">In the C-terminal section; belongs to the flavoprotein pyridine nucleotide cytochrome reductase family.</text>
</comment>
<evidence type="ECO:0000256" key="8">
    <source>
        <dbReference type="ARBA" id="ARBA00022827"/>
    </source>
</evidence>
<dbReference type="PANTHER" id="PTHR42815">
    <property type="entry name" value="FAD-BINDING, PUTATIVE (AFU_ORTHOLOGUE AFUA_6G07600)-RELATED"/>
    <property type="match status" value="1"/>
</dbReference>
<reference evidence="17" key="2">
    <citation type="submission" date="2020-09" db="EMBL/GenBank/DDBJ databases">
        <authorList>
            <person name="Sun Q."/>
            <person name="Kim S."/>
        </authorList>
    </citation>
    <scope>NUCLEOTIDE SEQUENCE</scope>
    <source>
        <strain evidence="17">KCTC 42651</strain>
    </source>
</reference>
<feature type="domain" description="2Fe-2S ferredoxin-type" evidence="15">
    <location>
        <begin position="612"/>
        <end position="695"/>
    </location>
</feature>
<dbReference type="Gene3D" id="2.30.110.10">
    <property type="entry name" value="Electron Transport, Fmn-binding Protein, Chain A"/>
    <property type="match status" value="1"/>
</dbReference>
<dbReference type="PANTHER" id="PTHR42815:SF2">
    <property type="entry name" value="FAD-BINDING, PUTATIVE (AFU_ORTHOLOGUE AFUA_6G07600)-RELATED"/>
    <property type="match status" value="1"/>
</dbReference>
<dbReference type="Proteomes" id="UP000630353">
    <property type="component" value="Unassembled WGS sequence"/>
</dbReference>
<dbReference type="AlphaFoldDB" id="A0A918XSD0"/>
<dbReference type="SUPFAM" id="SSF52343">
    <property type="entry name" value="Ferredoxin reductase-like, C-terminal NADP-linked domain"/>
    <property type="match status" value="1"/>
</dbReference>
<dbReference type="InterPro" id="IPR006058">
    <property type="entry name" value="2Fe2S_fd_BS"/>
</dbReference>
<keyword evidence="5" id="KW-0349">Heme</keyword>
<dbReference type="InterPro" id="IPR001433">
    <property type="entry name" value="OxRdtase_FAD/NAD-bd"/>
</dbReference>
<reference evidence="17" key="1">
    <citation type="journal article" date="2014" name="Int. J. Syst. Evol. Microbiol.">
        <title>Complete genome sequence of Corynebacterium casei LMG S-19264T (=DSM 44701T), isolated from a smear-ripened cheese.</title>
        <authorList>
            <consortium name="US DOE Joint Genome Institute (JGI-PGF)"/>
            <person name="Walter F."/>
            <person name="Albersmeier A."/>
            <person name="Kalinowski J."/>
            <person name="Ruckert C."/>
        </authorList>
    </citation>
    <scope>NUCLEOTIDE SEQUENCE</scope>
    <source>
        <strain evidence="17">KCTC 42651</strain>
    </source>
</reference>
<dbReference type="FunFam" id="3.40.50.80:FF:000010">
    <property type="entry name" value="Flavohemoprotein"/>
    <property type="match status" value="1"/>
</dbReference>
<evidence type="ECO:0000259" key="16">
    <source>
        <dbReference type="PROSITE" id="PS51384"/>
    </source>
</evidence>
<evidence type="ECO:0000259" key="15">
    <source>
        <dbReference type="PROSITE" id="PS51085"/>
    </source>
</evidence>
<dbReference type="InterPro" id="IPR036010">
    <property type="entry name" value="2Fe-2S_ferredoxin-like_sf"/>
</dbReference>
<evidence type="ECO:0000256" key="14">
    <source>
        <dbReference type="ARBA" id="ARBA00049433"/>
    </source>
</evidence>
<comment type="catalytic activity">
    <reaction evidence="13">
        <text>2 nitric oxide + NADH + 2 O2 = 2 nitrate + NAD(+) + H(+)</text>
        <dbReference type="Rhea" id="RHEA:19469"/>
        <dbReference type="ChEBI" id="CHEBI:15378"/>
        <dbReference type="ChEBI" id="CHEBI:15379"/>
        <dbReference type="ChEBI" id="CHEBI:16480"/>
        <dbReference type="ChEBI" id="CHEBI:17632"/>
        <dbReference type="ChEBI" id="CHEBI:57540"/>
        <dbReference type="ChEBI" id="CHEBI:57945"/>
        <dbReference type="EC" id="1.14.12.17"/>
    </reaction>
</comment>
<name>A0A918XSD0_9PROT</name>
<proteinExistence type="inferred from homology"/>
<dbReference type="EMBL" id="BMZS01000005">
    <property type="protein sequence ID" value="GHD52077.1"/>
    <property type="molecule type" value="Genomic_DNA"/>
</dbReference>
<evidence type="ECO:0000256" key="9">
    <source>
        <dbReference type="ARBA" id="ARBA00022857"/>
    </source>
</evidence>
<gene>
    <name evidence="17" type="ORF">GCM10017083_27260</name>
</gene>
<dbReference type="SUPFAM" id="SSF54292">
    <property type="entry name" value="2Fe-2S ferredoxin-like"/>
    <property type="match status" value="1"/>
</dbReference>
<evidence type="ECO:0000256" key="7">
    <source>
        <dbReference type="ARBA" id="ARBA00022723"/>
    </source>
</evidence>
<dbReference type="InterPro" id="IPR039261">
    <property type="entry name" value="FNR_nucleotide-bd"/>
</dbReference>
<evidence type="ECO:0000256" key="12">
    <source>
        <dbReference type="ARBA" id="ARBA00023027"/>
    </source>
</evidence>
<dbReference type="InterPro" id="IPR017938">
    <property type="entry name" value="Riboflavin_synthase-like_b-brl"/>
</dbReference>
<keyword evidence="6" id="KW-0285">Flavoprotein</keyword>
<dbReference type="GO" id="GO:0046872">
    <property type="term" value="F:metal ion binding"/>
    <property type="evidence" value="ECO:0007669"/>
    <property type="project" value="UniProtKB-KW"/>
</dbReference>
<dbReference type="CDD" id="cd06184">
    <property type="entry name" value="flavohem_like_fad_nad_binding"/>
    <property type="match status" value="1"/>
</dbReference>
<keyword evidence="9" id="KW-0521">NADP</keyword>
<dbReference type="InterPro" id="IPR017927">
    <property type="entry name" value="FAD-bd_FR_type"/>
</dbReference>
<evidence type="ECO:0000256" key="4">
    <source>
        <dbReference type="ARBA" id="ARBA00012229"/>
    </source>
</evidence>
<evidence type="ECO:0000256" key="10">
    <source>
        <dbReference type="ARBA" id="ARBA00023002"/>
    </source>
</evidence>
<evidence type="ECO:0000256" key="3">
    <source>
        <dbReference type="ARBA" id="ARBA00006401"/>
    </source>
</evidence>
<comment type="cofactor">
    <cofactor evidence="1">
        <name>heme b</name>
        <dbReference type="ChEBI" id="CHEBI:60344"/>
    </cofactor>
</comment>
<dbReference type="GO" id="GO:0051537">
    <property type="term" value="F:2 iron, 2 sulfur cluster binding"/>
    <property type="evidence" value="ECO:0007669"/>
    <property type="project" value="InterPro"/>
</dbReference>
<dbReference type="SUPFAM" id="SSF50475">
    <property type="entry name" value="FMN-binding split barrel"/>
    <property type="match status" value="1"/>
</dbReference>
<feature type="domain" description="FAD-binding FR-type" evidence="16">
    <location>
        <begin position="350"/>
        <end position="455"/>
    </location>
</feature>
<evidence type="ECO:0000256" key="11">
    <source>
        <dbReference type="ARBA" id="ARBA00023004"/>
    </source>
</evidence>
<dbReference type="InterPro" id="IPR012349">
    <property type="entry name" value="Split_barrel_FMN-bd"/>
</dbReference>
<evidence type="ECO:0000256" key="13">
    <source>
        <dbReference type="ARBA" id="ARBA00048649"/>
    </source>
</evidence>
<dbReference type="Gene3D" id="3.40.50.80">
    <property type="entry name" value="Nucleotide-binding domain of ferredoxin-NADP reductase (FNR) module"/>
    <property type="match status" value="1"/>
</dbReference>
<organism evidence="17 18">
    <name type="scientific">Thalassobaculum fulvum</name>
    <dbReference type="NCBI Taxonomy" id="1633335"/>
    <lineage>
        <taxon>Bacteria</taxon>
        <taxon>Pseudomonadati</taxon>
        <taxon>Pseudomonadota</taxon>
        <taxon>Alphaproteobacteria</taxon>
        <taxon>Rhodospirillales</taxon>
        <taxon>Thalassobaculaceae</taxon>
        <taxon>Thalassobaculum</taxon>
    </lineage>
</organism>
<evidence type="ECO:0000256" key="6">
    <source>
        <dbReference type="ARBA" id="ARBA00022630"/>
    </source>
</evidence>
<keyword evidence="12" id="KW-0520">NAD</keyword>
<evidence type="ECO:0000313" key="18">
    <source>
        <dbReference type="Proteomes" id="UP000630353"/>
    </source>
</evidence>
<keyword evidence="11" id="KW-0408">Iron</keyword>
<dbReference type="InterPro" id="IPR001041">
    <property type="entry name" value="2Fe-2S_ferredoxin-type"/>
</dbReference>
<dbReference type="Pfam" id="PF00175">
    <property type="entry name" value="NAD_binding_1"/>
    <property type="match status" value="1"/>
</dbReference>
<dbReference type="InterPro" id="IPR012675">
    <property type="entry name" value="Beta-grasp_dom_sf"/>
</dbReference>
<comment type="cofactor">
    <cofactor evidence="2">
        <name>FAD</name>
        <dbReference type="ChEBI" id="CHEBI:57692"/>
    </cofactor>
</comment>
<sequence>MTKATAPLPGWPGPDAPIHEGEIALQERAGVRARADRFLRHAIRDYMPDQHRAFFAELPFLVVGSLDRDDRPWASILTGRPGFLDSPDPQTLTIRAVPAFGDPLGEALAAGAQAVGVPVGLLGLQPETRRRNRMNGIVEAVADGTVTVRVSQSFGNCPQYIQARTPRFVAEPEGVAAPRPVHHGGTLLDDRSRELVERADTFFIASAAPGARTGDPVRGVDVSHRGGRPGFVRIAKEGGVTVLTVPDFLGNFFFNTLGNIALNPAAGLLFVDFETGDALMLSGEAEVVWDGREVAAFAGAERLLRFRLRESRRIERAVPLRWSAAEPAPQLDATGTWAEAERALAADSSRRDRPFRIARIVDESATARSFHLEPADGNGVAPYRPGQFLPIALDIPGEPRPVRRTYTLSDAPDGRGYRITVKREADGLASRWLHDGLREGDGLRAARPAGGFVLDTDSRRPVLLLSAGIGVTPMIAMLNHLLGGPEGRRRSPHRRVWFVHAARHGGEHPFRDHLREMTGRHPEHLTVHVRYTAPRPQDVPGRDFDGTGRIDRSALGALLPSGDTDVYLCGPAGFMADMRDALAGLGVRPDRIRSEAFGPAGASPAGPSVERSEVTFRTSGVTATWTPQSGSLLDLAEAHGIDAPASCRAGSCGSCAAALSGGSVRYLQAPAAVPAAGRVLLCQALPTGPTVSVEL</sequence>
<dbReference type="EC" id="1.14.12.17" evidence="4"/>
<dbReference type="PROSITE" id="PS51085">
    <property type="entry name" value="2FE2S_FER_2"/>
    <property type="match status" value="1"/>
</dbReference>
<dbReference type="SUPFAM" id="SSF63380">
    <property type="entry name" value="Riboflavin synthase domain-like"/>
    <property type="match status" value="1"/>
</dbReference>
<dbReference type="Pfam" id="PF00111">
    <property type="entry name" value="Fer2"/>
    <property type="match status" value="1"/>
</dbReference>
<protein>
    <recommendedName>
        <fullName evidence="4">nitric oxide dioxygenase</fullName>
        <ecNumber evidence="4">1.14.12.17</ecNumber>
    </recommendedName>
</protein>
<accession>A0A918XSD0</accession>
<keyword evidence="18" id="KW-1185">Reference proteome</keyword>
<dbReference type="Gene3D" id="2.40.30.10">
    <property type="entry name" value="Translation factors"/>
    <property type="match status" value="1"/>
</dbReference>
<keyword evidence="7" id="KW-0479">Metal-binding</keyword>
<dbReference type="RefSeq" id="WP_189990424.1">
    <property type="nucleotide sequence ID" value="NZ_BMZS01000005.1"/>
</dbReference>
<dbReference type="GO" id="GO:0008941">
    <property type="term" value="F:nitric oxide dioxygenase NAD(P)H activity"/>
    <property type="evidence" value="ECO:0007669"/>
    <property type="project" value="UniProtKB-EC"/>
</dbReference>